<evidence type="ECO:0000256" key="1">
    <source>
        <dbReference type="ARBA" id="ARBA00022723"/>
    </source>
</evidence>
<feature type="domain" description="SET" evidence="5">
    <location>
        <begin position="355"/>
        <end position="499"/>
    </location>
</feature>
<dbReference type="PROSITE" id="PS50865">
    <property type="entry name" value="ZF_MYND_2"/>
    <property type="match status" value="1"/>
</dbReference>
<gene>
    <name evidence="7" type="ORF">B0T25DRAFT_470953</name>
</gene>
<keyword evidence="2 4" id="KW-0863">Zinc-finger</keyword>
<reference evidence="7" key="1">
    <citation type="journal article" date="2023" name="Mol. Phylogenet. Evol.">
        <title>Genome-scale phylogeny and comparative genomics of the fungal order Sordariales.</title>
        <authorList>
            <person name="Hensen N."/>
            <person name="Bonometti L."/>
            <person name="Westerberg I."/>
            <person name="Brannstrom I.O."/>
            <person name="Guillou S."/>
            <person name="Cros-Aarteil S."/>
            <person name="Calhoun S."/>
            <person name="Haridas S."/>
            <person name="Kuo A."/>
            <person name="Mondo S."/>
            <person name="Pangilinan J."/>
            <person name="Riley R."/>
            <person name="LaButti K."/>
            <person name="Andreopoulos B."/>
            <person name="Lipzen A."/>
            <person name="Chen C."/>
            <person name="Yan M."/>
            <person name="Daum C."/>
            <person name="Ng V."/>
            <person name="Clum A."/>
            <person name="Steindorff A."/>
            <person name="Ohm R.A."/>
            <person name="Martin F."/>
            <person name="Silar P."/>
            <person name="Natvig D.O."/>
            <person name="Lalanne C."/>
            <person name="Gautier V."/>
            <person name="Ament-Velasquez S.L."/>
            <person name="Kruys A."/>
            <person name="Hutchinson M.I."/>
            <person name="Powell A.J."/>
            <person name="Barry K."/>
            <person name="Miller A.N."/>
            <person name="Grigoriev I.V."/>
            <person name="Debuchy R."/>
            <person name="Gladieux P."/>
            <person name="Hiltunen Thoren M."/>
            <person name="Johannesson H."/>
        </authorList>
    </citation>
    <scope>NUCLEOTIDE SEQUENCE</scope>
    <source>
        <strain evidence="7">CBS 955.72</strain>
    </source>
</reference>
<keyword evidence="8" id="KW-1185">Reference proteome</keyword>
<protein>
    <recommendedName>
        <fullName evidence="9">Suppressor of anucleate metulae protein B</fullName>
    </recommendedName>
</protein>
<dbReference type="CDD" id="cd20071">
    <property type="entry name" value="SET_SMYD"/>
    <property type="match status" value="1"/>
</dbReference>
<dbReference type="Pfam" id="PF00856">
    <property type="entry name" value="SET"/>
    <property type="match status" value="1"/>
</dbReference>
<evidence type="ECO:0008006" key="9">
    <source>
        <dbReference type="Google" id="ProtNLM"/>
    </source>
</evidence>
<dbReference type="PROSITE" id="PS50280">
    <property type="entry name" value="SET"/>
    <property type="match status" value="1"/>
</dbReference>
<dbReference type="Gene3D" id="1.25.40.10">
    <property type="entry name" value="Tetratricopeptide repeat domain"/>
    <property type="match status" value="1"/>
</dbReference>
<dbReference type="InterPro" id="IPR002893">
    <property type="entry name" value="Znf_MYND"/>
</dbReference>
<dbReference type="SUPFAM" id="SSF82199">
    <property type="entry name" value="SET domain"/>
    <property type="match status" value="1"/>
</dbReference>
<dbReference type="InterPro" id="IPR046341">
    <property type="entry name" value="SET_dom_sf"/>
</dbReference>
<dbReference type="SUPFAM" id="SSF144232">
    <property type="entry name" value="HIT/MYND zinc finger-like"/>
    <property type="match status" value="1"/>
</dbReference>
<dbReference type="PANTHER" id="PTHR47332:SF2">
    <property type="entry name" value="SET-6"/>
    <property type="match status" value="1"/>
</dbReference>
<evidence type="ECO:0000259" key="6">
    <source>
        <dbReference type="PROSITE" id="PS50865"/>
    </source>
</evidence>
<proteinExistence type="predicted"/>
<dbReference type="InterPro" id="IPR053185">
    <property type="entry name" value="SET_domain_protein"/>
</dbReference>
<accession>A0AAJ0MLB3</accession>
<reference evidence="7" key="2">
    <citation type="submission" date="2023-06" db="EMBL/GenBank/DDBJ databases">
        <authorList>
            <consortium name="Lawrence Berkeley National Laboratory"/>
            <person name="Haridas S."/>
            <person name="Hensen N."/>
            <person name="Bonometti L."/>
            <person name="Westerberg I."/>
            <person name="Brannstrom I.O."/>
            <person name="Guillou S."/>
            <person name="Cros-Aarteil S."/>
            <person name="Calhoun S."/>
            <person name="Kuo A."/>
            <person name="Mondo S."/>
            <person name="Pangilinan J."/>
            <person name="Riley R."/>
            <person name="Labutti K."/>
            <person name="Andreopoulos B."/>
            <person name="Lipzen A."/>
            <person name="Chen C."/>
            <person name="Yanf M."/>
            <person name="Daum C."/>
            <person name="Ng V."/>
            <person name="Clum A."/>
            <person name="Steindorff A."/>
            <person name="Ohm R."/>
            <person name="Martin F."/>
            <person name="Silar P."/>
            <person name="Natvig D."/>
            <person name="Lalanne C."/>
            <person name="Gautier V."/>
            <person name="Ament-Velasquez S.L."/>
            <person name="Kruys A."/>
            <person name="Hutchinson M.I."/>
            <person name="Powell A.J."/>
            <person name="Barry K."/>
            <person name="Miller A.N."/>
            <person name="Grigoriev I.V."/>
            <person name="Debuchy R."/>
            <person name="Gladieux P."/>
            <person name="Thoren M.H."/>
            <person name="Johannesson H."/>
        </authorList>
    </citation>
    <scope>NUCLEOTIDE SEQUENCE</scope>
    <source>
        <strain evidence="7">CBS 955.72</strain>
    </source>
</reference>
<name>A0AAJ0MLB3_9PEZI</name>
<dbReference type="GO" id="GO:0008270">
    <property type="term" value="F:zinc ion binding"/>
    <property type="evidence" value="ECO:0007669"/>
    <property type="project" value="UniProtKB-KW"/>
</dbReference>
<dbReference type="Gene3D" id="2.170.270.10">
    <property type="entry name" value="SET domain"/>
    <property type="match status" value="1"/>
</dbReference>
<sequence>MMATTTRTDEPRDGASRCNRCLKVTTNNCGGCSGAPAYDKSPVRRVFYCDRNCQKADWDEHKTECRDLQSRKALRRAGIVLKAAMCQIRKNAYPLPVMAVQNGAEQITLKVSGGKGVGLAQRLHPFPAILQDDAGLLEAVLLYESSAESMVYLCNLVRALLDGLYTSILEVDVFPTSCKLRISATTETDTPKDLSHYVYKIALKNKETWVLDITGAQHGYPDTLFPWSEYTQERCGKINRQRSLGFYRNQPKYLLNETQRGAEGSAMAEERALAQALDTEIPKWGAEYGGKFTSLLKSSEVDFQAAKDRFLDQVEAHVQFSLARIFPNDGSKAVQPSSQAVQVKQDKTRTPTHKSRLYCIKAIPGKGQGMVATANITRGTRILSESPIFRVPRDEHNYHTLERIIGREVERLSRDRSERFFALHNTHGNNHSPALGTARTNALPLGPDAAEGGIFLESSRINHSCRQNAQNTWNANLGKITIHAVRDIKEGEEITISYLANSENHAVRQSRLRDTFHFACACELCALPVMLRRQSDRRLDRIARLDGQIGDGVHIVSTPLSCLRDAHELLRLLEEEGIGDARLARVYYDALQIAIAHGDQARARVFAQRAYAARVVVEGEDSPDAARVRKYAERPAAHRLFGTTMKWRQAVTKIPLGLKGDEFENWLWKKAKGRLSS</sequence>
<comment type="caution">
    <text evidence="7">The sequence shown here is derived from an EMBL/GenBank/DDBJ whole genome shotgun (WGS) entry which is preliminary data.</text>
</comment>
<evidence type="ECO:0000256" key="2">
    <source>
        <dbReference type="ARBA" id="ARBA00022771"/>
    </source>
</evidence>
<evidence type="ECO:0000256" key="4">
    <source>
        <dbReference type="PROSITE-ProRule" id="PRU00134"/>
    </source>
</evidence>
<dbReference type="AlphaFoldDB" id="A0AAJ0MLB3"/>
<dbReference type="SMART" id="SM00317">
    <property type="entry name" value="SET"/>
    <property type="match status" value="1"/>
</dbReference>
<evidence type="ECO:0000256" key="3">
    <source>
        <dbReference type="ARBA" id="ARBA00022833"/>
    </source>
</evidence>
<dbReference type="Gene3D" id="6.10.140.2220">
    <property type="match status" value="1"/>
</dbReference>
<organism evidence="7 8">
    <name type="scientific">Lasiosphaeria hispida</name>
    <dbReference type="NCBI Taxonomy" id="260671"/>
    <lineage>
        <taxon>Eukaryota</taxon>
        <taxon>Fungi</taxon>
        <taxon>Dikarya</taxon>
        <taxon>Ascomycota</taxon>
        <taxon>Pezizomycotina</taxon>
        <taxon>Sordariomycetes</taxon>
        <taxon>Sordariomycetidae</taxon>
        <taxon>Sordariales</taxon>
        <taxon>Lasiosphaeriaceae</taxon>
        <taxon>Lasiosphaeria</taxon>
    </lineage>
</organism>
<dbReference type="PANTHER" id="PTHR47332">
    <property type="entry name" value="SET DOMAIN-CONTAINING PROTEIN 5"/>
    <property type="match status" value="1"/>
</dbReference>
<keyword evidence="3" id="KW-0862">Zinc</keyword>
<evidence type="ECO:0000313" key="8">
    <source>
        <dbReference type="Proteomes" id="UP001275084"/>
    </source>
</evidence>
<dbReference type="InterPro" id="IPR011990">
    <property type="entry name" value="TPR-like_helical_dom_sf"/>
</dbReference>
<dbReference type="InterPro" id="IPR001214">
    <property type="entry name" value="SET_dom"/>
</dbReference>
<feature type="domain" description="MYND-type" evidence="6">
    <location>
        <begin position="18"/>
        <end position="65"/>
    </location>
</feature>
<keyword evidence="1" id="KW-0479">Metal-binding</keyword>
<dbReference type="EMBL" id="JAUIQD010000001">
    <property type="protein sequence ID" value="KAK3364665.1"/>
    <property type="molecule type" value="Genomic_DNA"/>
</dbReference>
<dbReference type="Pfam" id="PF01753">
    <property type="entry name" value="zf-MYND"/>
    <property type="match status" value="1"/>
</dbReference>
<dbReference type="Proteomes" id="UP001275084">
    <property type="component" value="Unassembled WGS sequence"/>
</dbReference>
<evidence type="ECO:0000259" key="5">
    <source>
        <dbReference type="PROSITE" id="PS50280"/>
    </source>
</evidence>
<evidence type="ECO:0000313" key="7">
    <source>
        <dbReference type="EMBL" id="KAK3364665.1"/>
    </source>
</evidence>